<name>A0AA97BQ86_9CYAN</name>
<dbReference type="EMBL" id="CP053540">
    <property type="protein sequence ID" value="WOB43933.1"/>
    <property type="molecule type" value="Genomic_DNA"/>
</dbReference>
<gene>
    <name evidence="1" type="ORF">HNI00_12835</name>
</gene>
<accession>A0AA97BQ86</accession>
<dbReference type="KEGG" id="tog:HNI00_12835"/>
<reference evidence="1" key="1">
    <citation type="submission" date="2020-05" db="EMBL/GenBank/DDBJ databases">
        <authorList>
            <person name="Zhu T."/>
            <person name="Keshari N."/>
            <person name="Lu X."/>
        </authorList>
    </citation>
    <scope>NUCLEOTIDE SEQUENCE</scope>
    <source>
        <strain evidence="1">NK1-22</strain>
    </source>
</reference>
<proteinExistence type="predicted"/>
<evidence type="ECO:0000313" key="1">
    <source>
        <dbReference type="EMBL" id="WOB43933.1"/>
    </source>
</evidence>
<dbReference type="NCBIfam" id="NF033465">
    <property type="entry name" value="PTPA-CTERM"/>
    <property type="match status" value="1"/>
</dbReference>
<sequence>MFYQVPTPAMLPGLVGMGLAALKKRKEQNDQDNDSTV</sequence>
<organism evidence="1">
    <name type="scientific">Thermoleptolyngbya oregonensis NK1-22</name>
    <dbReference type="NCBI Taxonomy" id="2547457"/>
    <lineage>
        <taxon>Bacteria</taxon>
        <taxon>Bacillati</taxon>
        <taxon>Cyanobacteriota</taxon>
        <taxon>Cyanophyceae</taxon>
        <taxon>Oculatellales</taxon>
        <taxon>Oculatellaceae</taxon>
        <taxon>Thermoleptolyngbya</taxon>
    </lineage>
</organism>
<protein>
    <submittedName>
        <fullName evidence="1">PTPA-CTERM sorting domain-containing protein</fullName>
    </submittedName>
</protein>
<dbReference type="AlphaFoldDB" id="A0AA97BQ86"/>